<dbReference type="Gene3D" id="3.40.109.10">
    <property type="entry name" value="NADH Oxidase"/>
    <property type="match status" value="1"/>
</dbReference>
<dbReference type="SUPFAM" id="SSF55469">
    <property type="entry name" value="FMN-dependent nitroreductase-like"/>
    <property type="match status" value="1"/>
</dbReference>
<reference evidence="4 5" key="2">
    <citation type="submission" date="2015-07" db="EMBL/GenBank/DDBJ databases">
        <title>Genome sequence of Levilinea saccharolytica DSM 16555.</title>
        <authorList>
            <person name="Hemp J."/>
            <person name="Ward L.M."/>
            <person name="Pace L.A."/>
            <person name="Fischer W.W."/>
        </authorList>
    </citation>
    <scope>NUCLEOTIDE SEQUENCE [LARGE SCALE GENOMIC DNA]</scope>
    <source>
        <strain evidence="4 5">KIBI-1</strain>
    </source>
</reference>
<evidence type="ECO:0000313" key="3">
    <source>
        <dbReference type="EMBL" id="GAP19228.1"/>
    </source>
</evidence>
<dbReference type="RefSeq" id="WP_062419522.1">
    <property type="nucleotide sequence ID" value="NZ_BBXZ01000168.1"/>
</dbReference>
<name>A0A0M8JQD0_9CHLR</name>
<feature type="domain" description="Nitroreductase" evidence="2">
    <location>
        <begin position="62"/>
        <end position="244"/>
    </location>
</feature>
<dbReference type="InterPro" id="IPR020051">
    <property type="entry name" value="SagB-type_dehydrogenase"/>
</dbReference>
<protein>
    <submittedName>
        <fullName evidence="4">Nitroreductase</fullName>
    </submittedName>
    <submittedName>
        <fullName evidence="3">Protein containing SagB-type dehydrogenase domain</fullName>
    </submittedName>
</protein>
<dbReference type="InterPro" id="IPR000415">
    <property type="entry name" value="Nitroreductase-like"/>
</dbReference>
<reference evidence="3" key="1">
    <citation type="journal article" date="2015" name="Genome Announc.">
        <title>Draft Genome Sequences of Anaerolinea thermolimosa IMO-1, Bellilinea caldifistulae GOMI-1, Leptolinea tardivitalis YMTK-2, Levilinea saccharolytica KIBI-1, Longilinea arvoryzae KOME-1, Previously Described as Members of the Class Anaerolineae (Chloroflexi).</title>
        <authorList>
            <person name="Matsuura N."/>
            <person name="Tourlousse M.D."/>
            <person name="Ohashi A."/>
            <person name="Hugenholtz P."/>
            <person name="Sekiguchi Y."/>
        </authorList>
    </citation>
    <scope>NUCLEOTIDE SEQUENCE</scope>
    <source>
        <strain evidence="3">KIBI-1</strain>
    </source>
</reference>
<organism evidence="3">
    <name type="scientific">Levilinea saccharolytica</name>
    <dbReference type="NCBI Taxonomy" id="229921"/>
    <lineage>
        <taxon>Bacteria</taxon>
        <taxon>Bacillati</taxon>
        <taxon>Chloroflexota</taxon>
        <taxon>Anaerolineae</taxon>
        <taxon>Anaerolineales</taxon>
        <taxon>Anaerolineaceae</taxon>
        <taxon>Levilinea</taxon>
    </lineage>
</organism>
<dbReference type="EMBL" id="DF967975">
    <property type="protein sequence ID" value="GAP19228.1"/>
    <property type="molecule type" value="Genomic_DNA"/>
</dbReference>
<dbReference type="PANTHER" id="PTHR43745:SF2">
    <property type="entry name" value="NITROREDUCTASE MJ1384-RELATED"/>
    <property type="match status" value="1"/>
</dbReference>
<keyword evidence="5" id="KW-1185">Reference proteome</keyword>
<evidence type="ECO:0000313" key="5">
    <source>
        <dbReference type="Proteomes" id="UP000050501"/>
    </source>
</evidence>
<evidence type="ECO:0000256" key="1">
    <source>
        <dbReference type="SAM" id="MobiDB-lite"/>
    </source>
</evidence>
<dbReference type="CDD" id="cd02142">
    <property type="entry name" value="McbC_SagB-like_oxidoreductase"/>
    <property type="match status" value="1"/>
</dbReference>
<dbReference type="PANTHER" id="PTHR43745">
    <property type="entry name" value="NITROREDUCTASE MJ1384-RELATED"/>
    <property type="match status" value="1"/>
</dbReference>
<dbReference type="GO" id="GO:0016491">
    <property type="term" value="F:oxidoreductase activity"/>
    <property type="evidence" value="ECO:0007669"/>
    <property type="project" value="InterPro"/>
</dbReference>
<evidence type="ECO:0000313" key="4">
    <source>
        <dbReference type="EMBL" id="KPL91977.1"/>
    </source>
</evidence>
<dbReference type="OrthoDB" id="9801593at2"/>
<dbReference type="PATRIC" id="fig|229921.5.peg.2930"/>
<dbReference type="NCBIfam" id="TIGR03605">
    <property type="entry name" value="antibiot_sagB"/>
    <property type="match status" value="1"/>
</dbReference>
<feature type="region of interest" description="Disordered" evidence="1">
    <location>
        <begin position="11"/>
        <end position="31"/>
    </location>
</feature>
<accession>A0A0M8JQD0</accession>
<dbReference type="Pfam" id="PF00881">
    <property type="entry name" value="Nitroreductase"/>
    <property type="match status" value="1"/>
</dbReference>
<dbReference type="InterPro" id="IPR029479">
    <property type="entry name" value="Nitroreductase"/>
</dbReference>
<dbReference type="Proteomes" id="UP000050501">
    <property type="component" value="Unassembled WGS sequence"/>
</dbReference>
<evidence type="ECO:0000259" key="2">
    <source>
        <dbReference type="Pfam" id="PF00881"/>
    </source>
</evidence>
<dbReference type="InterPro" id="IPR052544">
    <property type="entry name" value="Bacteriocin_Proc_Enz"/>
</dbReference>
<gene>
    <name evidence="4" type="ORF">ADN01_00055</name>
    <name evidence="3" type="ORF">LSAC_03128</name>
</gene>
<dbReference type="AlphaFoldDB" id="A0A0M8JQD0"/>
<dbReference type="STRING" id="229921.ADN01_00055"/>
<proteinExistence type="predicted"/>
<sequence length="245" mass="27440">MSESIGKLFMERTAPQHLEPSRQSQGVPQPALELPYPPQAALIDLPSPDSLHIPALDLRLAIEQRRTLRHYQDTPLTLDELSYLLWATQGVQNVTNRPVTFRTVPSAGARHAFETFLLLNRVADVAPGLYRYIALEHALLPVNSDPALVDTLVHACWDQEQVRRSAATFFWAAVLERMYWRYGERGYRYLLLDAGHVCQNLYLAAESVACGVCAIAAYHDDLLNPALGLDGQEQFTVYAASLGKR</sequence>
<dbReference type="EMBL" id="LGCM01000001">
    <property type="protein sequence ID" value="KPL91977.1"/>
    <property type="molecule type" value="Genomic_DNA"/>
</dbReference>